<dbReference type="InterPro" id="IPR010071">
    <property type="entry name" value="AA_adenyl_dom"/>
</dbReference>
<dbReference type="InterPro" id="IPR001242">
    <property type="entry name" value="Condensation_dom"/>
</dbReference>
<dbReference type="InterPro" id="IPR045851">
    <property type="entry name" value="AMP-bd_C_sf"/>
</dbReference>
<dbReference type="Pfam" id="PF00501">
    <property type="entry name" value="AMP-binding"/>
    <property type="match status" value="1"/>
</dbReference>
<dbReference type="Gene3D" id="3.30.559.10">
    <property type="entry name" value="Chloramphenicol acetyltransferase-like domain"/>
    <property type="match status" value="1"/>
</dbReference>
<organism evidence="5 6">
    <name type="scientific">Actinokineospora guangxiensis</name>
    <dbReference type="NCBI Taxonomy" id="1490288"/>
    <lineage>
        <taxon>Bacteria</taxon>
        <taxon>Bacillati</taxon>
        <taxon>Actinomycetota</taxon>
        <taxon>Actinomycetes</taxon>
        <taxon>Pseudonocardiales</taxon>
        <taxon>Pseudonocardiaceae</taxon>
        <taxon>Actinokineospora</taxon>
    </lineage>
</organism>
<evidence type="ECO:0000313" key="5">
    <source>
        <dbReference type="EMBL" id="MFC5286419.1"/>
    </source>
</evidence>
<reference evidence="6" key="1">
    <citation type="journal article" date="2019" name="Int. J. Syst. Evol. Microbiol.">
        <title>The Global Catalogue of Microorganisms (GCM) 10K type strain sequencing project: providing services to taxonomists for standard genome sequencing and annotation.</title>
        <authorList>
            <consortium name="The Broad Institute Genomics Platform"/>
            <consortium name="The Broad Institute Genome Sequencing Center for Infectious Disease"/>
            <person name="Wu L."/>
            <person name="Ma J."/>
        </authorList>
    </citation>
    <scope>NUCLEOTIDE SEQUENCE [LARGE SCALE GENOMIC DNA]</scope>
    <source>
        <strain evidence="6">CCUG 59778</strain>
    </source>
</reference>
<dbReference type="SUPFAM" id="SSF56801">
    <property type="entry name" value="Acetyl-CoA synthetase-like"/>
    <property type="match status" value="1"/>
</dbReference>
<dbReference type="Gene3D" id="3.40.50.1820">
    <property type="entry name" value="alpha/beta hydrolase"/>
    <property type="match status" value="1"/>
</dbReference>
<dbReference type="InterPro" id="IPR009081">
    <property type="entry name" value="PP-bd_ACP"/>
</dbReference>
<evidence type="ECO:0000256" key="2">
    <source>
        <dbReference type="ARBA" id="ARBA00022450"/>
    </source>
</evidence>
<dbReference type="RefSeq" id="WP_378244332.1">
    <property type="nucleotide sequence ID" value="NZ_JBHSKF010000002.1"/>
</dbReference>
<dbReference type="PROSITE" id="PS00012">
    <property type="entry name" value="PHOSPHOPANTETHEINE"/>
    <property type="match status" value="1"/>
</dbReference>
<name>A0ABW0EGE0_9PSEU</name>
<dbReference type="InterPro" id="IPR006162">
    <property type="entry name" value="Ppantetheine_attach_site"/>
</dbReference>
<dbReference type="NCBIfam" id="TIGR01733">
    <property type="entry name" value="AA-adenyl-dom"/>
    <property type="match status" value="1"/>
</dbReference>
<comment type="cofactor">
    <cofactor evidence="1">
        <name>pantetheine 4'-phosphate</name>
        <dbReference type="ChEBI" id="CHEBI:47942"/>
    </cofactor>
</comment>
<dbReference type="PROSITE" id="PS50075">
    <property type="entry name" value="CARRIER"/>
    <property type="match status" value="1"/>
</dbReference>
<dbReference type="InterPro" id="IPR020806">
    <property type="entry name" value="PKS_PP-bd"/>
</dbReference>
<proteinExistence type="predicted"/>
<dbReference type="SMART" id="SM00823">
    <property type="entry name" value="PKS_PP"/>
    <property type="match status" value="1"/>
</dbReference>
<dbReference type="EMBL" id="JBHSKF010000002">
    <property type="protein sequence ID" value="MFC5286419.1"/>
    <property type="molecule type" value="Genomic_DNA"/>
</dbReference>
<accession>A0ABW0EGE0</accession>
<evidence type="ECO:0000259" key="4">
    <source>
        <dbReference type="PROSITE" id="PS50075"/>
    </source>
</evidence>
<dbReference type="Gene3D" id="3.40.50.980">
    <property type="match status" value="2"/>
</dbReference>
<feature type="domain" description="Carrier" evidence="4">
    <location>
        <begin position="953"/>
        <end position="1028"/>
    </location>
</feature>
<dbReference type="SUPFAM" id="SSF47336">
    <property type="entry name" value="ACP-like"/>
    <property type="match status" value="1"/>
</dbReference>
<dbReference type="PANTHER" id="PTHR45527:SF1">
    <property type="entry name" value="FATTY ACID SYNTHASE"/>
    <property type="match status" value="1"/>
</dbReference>
<dbReference type="PANTHER" id="PTHR45527">
    <property type="entry name" value="NONRIBOSOMAL PEPTIDE SYNTHETASE"/>
    <property type="match status" value="1"/>
</dbReference>
<evidence type="ECO:0000256" key="3">
    <source>
        <dbReference type="ARBA" id="ARBA00022553"/>
    </source>
</evidence>
<dbReference type="InterPro" id="IPR023213">
    <property type="entry name" value="CAT-like_dom_sf"/>
</dbReference>
<protein>
    <submittedName>
        <fullName evidence="5">Amino acid adenylation domain-containing protein</fullName>
    </submittedName>
</protein>
<dbReference type="CDD" id="cd19531">
    <property type="entry name" value="LCL_NRPS-like"/>
    <property type="match status" value="1"/>
</dbReference>
<dbReference type="SUPFAM" id="SSF52777">
    <property type="entry name" value="CoA-dependent acyltransferases"/>
    <property type="match status" value="2"/>
</dbReference>
<evidence type="ECO:0000256" key="1">
    <source>
        <dbReference type="ARBA" id="ARBA00001957"/>
    </source>
</evidence>
<dbReference type="InterPro" id="IPR000873">
    <property type="entry name" value="AMP-dep_synth/lig_dom"/>
</dbReference>
<dbReference type="InterPro" id="IPR029058">
    <property type="entry name" value="AB_hydrolase_fold"/>
</dbReference>
<dbReference type="Gene3D" id="3.30.559.30">
    <property type="entry name" value="Nonribosomal peptide synthetase, condensation domain"/>
    <property type="match status" value="1"/>
</dbReference>
<keyword evidence="3" id="KW-0597">Phosphoprotein</keyword>
<dbReference type="InterPro" id="IPR025110">
    <property type="entry name" value="AMP-bd_C"/>
</dbReference>
<comment type="caution">
    <text evidence="5">The sequence shown here is derived from an EMBL/GenBank/DDBJ whole genome shotgun (WGS) entry which is preliminary data.</text>
</comment>
<dbReference type="Gene3D" id="3.30.300.30">
    <property type="match status" value="1"/>
</dbReference>
<dbReference type="Pfam" id="PF13193">
    <property type="entry name" value="AMP-binding_C"/>
    <property type="match status" value="1"/>
</dbReference>
<keyword evidence="6" id="KW-1185">Reference proteome</keyword>
<sequence>MSFAQRRLWFLDQLHPGSADYLLPVALRVGGPLDVGALAGALRAVAGRHEVLRTRFPAEDGDPVAVLEPASAVPVDLVDLSGRTESEVDAWVAAEAGRPIDVGAGVPLRAVLGRLADDEHVLVIVVHHIAFDFGSWPVLTRELAAHYGELTGGGPADLAPLATSYAEHARAHGERLAGKRMEAGLAHWTGKLADLPPLRLPTDKPRPAEWTGAGAIGRFQVPADLLAEVDAFARANRSTRYMVLLAAFQALLARYSGQTDFAVGTPVTGRDRVAAEALIGLFVNTIALRADVAGEPSFTELLGRVRAGMLADLRHADIPFDQVVTELAPARDLSRNPLFQVTFSLLAAGVAGVGLPGLDVAMRPSPPTGLPFDLVLDLIPVGDGLAGRVQYATSLFDTDSVERIGADYPVLLRAALAAPDTPVTAHTALIPALPGRERARLLAHGNDTAAPPPTGTVVELIAEQAARTPELPAVRSHDGDLTHAQLDAAANRLAHHLRGLGVGRGSVVGVHLDRGHRLPIALLGVLKAGAAYVPLDPDYPPRRLEFFLADTGATALITETALADVLAAGGAVPVLIDAHAEAIAAHPDTPPEPGPTPEDLAYTIYTSGSTGLPKGVMIDHRGLAEFLVSMVDRPGMEPGTAVVGLTTVSFDPSVLELYLPLLTGAHVVIASAEQARDPQRLAALIAEHGPRVLQATPVTLRMLLDSGWSPPSTLTVLAGGEKLPPELVRRLSADGAQVWDFYGPTETTVWATTARVDAEGRVLDWAAQNNSTVFLLDADLEPVADGAVGEIYLGGAGMAVGYRNRPDTTAERFLPDPFSAEPGARLYRTGDLGRRGPGAAVAILGRADHQVKIRGHRMEPGEIEAALLEHPGVRAAVVHPTPAPDGDLQLTAYLVGDPPGADELRPFLLASLPDYMLPAAYVVLDELPKTANGKVDRLALPLPEAPAAHAKVLPSTPDEKVVAGVWAEVLNTDAFGVHDSFFDVGGHSLLATRVAVRLRAALSVDVPVRALFDHSSVAALAAALPSYPRMTETTAAPVLRSRRRTAATPR</sequence>
<keyword evidence="2" id="KW-0596">Phosphopantetheine</keyword>
<dbReference type="Gene3D" id="2.30.38.10">
    <property type="entry name" value="Luciferase, Domain 3"/>
    <property type="match status" value="1"/>
</dbReference>
<dbReference type="Pfam" id="PF00550">
    <property type="entry name" value="PP-binding"/>
    <property type="match status" value="1"/>
</dbReference>
<evidence type="ECO:0000313" key="6">
    <source>
        <dbReference type="Proteomes" id="UP001596157"/>
    </source>
</evidence>
<dbReference type="Pfam" id="PF00668">
    <property type="entry name" value="Condensation"/>
    <property type="match status" value="1"/>
</dbReference>
<dbReference type="Proteomes" id="UP001596157">
    <property type="component" value="Unassembled WGS sequence"/>
</dbReference>
<gene>
    <name evidence="5" type="ORF">ACFPM7_05095</name>
</gene>
<dbReference type="InterPro" id="IPR036736">
    <property type="entry name" value="ACP-like_sf"/>
</dbReference>